<dbReference type="AlphaFoldDB" id="G8IQU4"/>
<evidence type="ECO:0000256" key="4">
    <source>
        <dbReference type="ARBA" id="ARBA00022989"/>
    </source>
</evidence>
<accession>G8IQU4</accession>
<evidence type="ECO:0000256" key="7">
    <source>
        <dbReference type="SAM" id="Phobius"/>
    </source>
</evidence>
<evidence type="ECO:0000256" key="1">
    <source>
        <dbReference type="ARBA" id="ARBA00004167"/>
    </source>
</evidence>
<keyword evidence="4 7" id="KW-1133">Transmembrane helix</keyword>
<evidence type="ECO:0000256" key="3">
    <source>
        <dbReference type="ARBA" id="ARBA00022692"/>
    </source>
</evidence>
<dbReference type="Pfam" id="PF04011">
    <property type="entry name" value="LemA"/>
    <property type="match status" value="1"/>
</dbReference>
<evidence type="ECO:0000313" key="8">
    <source>
        <dbReference type="EMBL" id="AET24917.1"/>
    </source>
</evidence>
<dbReference type="GO" id="GO:0016020">
    <property type="term" value="C:membrane"/>
    <property type="evidence" value="ECO:0007669"/>
    <property type="project" value="UniProtKB-SubCell"/>
</dbReference>
<dbReference type="Gene3D" id="1.20.1440.20">
    <property type="entry name" value="LemA-like domain"/>
    <property type="match status" value="1"/>
</dbReference>
<dbReference type="InterPro" id="IPR023353">
    <property type="entry name" value="LemA-like_dom_sf"/>
</dbReference>
<dbReference type="InterPro" id="IPR007156">
    <property type="entry name" value="MamQ_LemA"/>
</dbReference>
<sequence length="268" mass="30064">MANLDGLTAAELRAYLSGQTKKLKLLKTVLIVAIVVVVVSVIAHIIYYFNYLTNLNFDVLTAKSKVESAMQYRANLIPLLIESVVSFVEHEDNVFNSVVDGRERSLQATRKPDLEQLKKSVKDLSVSNGFKGMDTLMDKIIAFAEQYPDLKTAEPFQLLMAKASDTEAEIYAKRIEMTDAVNLYTTSITMFPGNFYANVMFNFPDYEYFKGELYSEWPHFRGKSHSGWPKVSIQQDSMHSSEAEGNAVGQGVRSSDTGITDSKEKNNP</sequence>
<name>G8IQU4_9BACT</name>
<organism evidence="8">
    <name type="scientific">Desulfamplus magnetovallimortis BW-1</name>
    <dbReference type="NCBI Taxonomy" id="1073250"/>
    <lineage>
        <taxon>Bacteria</taxon>
        <taxon>Pseudomonadati</taxon>
        <taxon>Thermodesulfobacteriota</taxon>
        <taxon>Desulfobacteria</taxon>
        <taxon>Desulfobacterales</taxon>
        <taxon>Desulfobacteraceae</taxon>
        <taxon>Desulfamplus</taxon>
    </lineage>
</organism>
<protein>
    <submittedName>
        <fullName evidence="8">Magnetosome protein</fullName>
    </submittedName>
</protein>
<dbReference type="SUPFAM" id="SSF140478">
    <property type="entry name" value="LemA-like"/>
    <property type="match status" value="1"/>
</dbReference>
<evidence type="ECO:0000256" key="6">
    <source>
        <dbReference type="SAM" id="MobiDB-lite"/>
    </source>
</evidence>
<dbReference type="EMBL" id="JN830639">
    <property type="protein sequence ID" value="AET24917.1"/>
    <property type="molecule type" value="Genomic_DNA"/>
</dbReference>
<feature type="region of interest" description="Disordered" evidence="6">
    <location>
        <begin position="231"/>
        <end position="268"/>
    </location>
</feature>
<evidence type="ECO:0000256" key="2">
    <source>
        <dbReference type="ARBA" id="ARBA00008854"/>
    </source>
</evidence>
<proteinExistence type="inferred from homology"/>
<evidence type="ECO:0000256" key="5">
    <source>
        <dbReference type="ARBA" id="ARBA00023136"/>
    </source>
</evidence>
<feature type="transmembrane region" description="Helical" evidence="7">
    <location>
        <begin position="29"/>
        <end position="49"/>
    </location>
</feature>
<comment type="subcellular location">
    <subcellularLocation>
        <location evidence="1">Membrane</location>
        <topology evidence="1">Single-pass membrane protein</topology>
    </subcellularLocation>
</comment>
<reference evidence="8" key="1">
    <citation type="journal article" date="2011" name="Science">
        <title>A cultured greigite-producing magnetotactic bacterium in a novel group of sulfate-reducing bacteria.</title>
        <authorList>
            <person name="Lefevre C.T."/>
            <person name="Menguy N."/>
            <person name="Abreu F."/>
            <person name="Lins U."/>
            <person name="Posfai M."/>
            <person name="Prozorov T."/>
            <person name="Pignol D."/>
            <person name="Frankel R.B."/>
            <person name="Bazylinski D.A."/>
        </authorList>
    </citation>
    <scope>NUCLEOTIDE SEQUENCE</scope>
    <source>
        <strain evidence="8">BW-1</strain>
    </source>
</reference>
<keyword evidence="3 7" id="KW-0812">Transmembrane</keyword>
<gene>
    <name evidence="8" type="primary">mamQ*</name>
</gene>
<dbReference type="PANTHER" id="PTHR34478:SF1">
    <property type="entry name" value="PROTEIN LEMA"/>
    <property type="match status" value="1"/>
</dbReference>
<keyword evidence="5 7" id="KW-0472">Membrane</keyword>
<comment type="similarity">
    <text evidence="2">Belongs to the LemA family.</text>
</comment>
<dbReference type="PANTHER" id="PTHR34478">
    <property type="entry name" value="PROTEIN LEMA"/>
    <property type="match status" value="1"/>
</dbReference>